<evidence type="ECO:0008006" key="4">
    <source>
        <dbReference type="Google" id="ProtNLM"/>
    </source>
</evidence>
<evidence type="ECO:0000313" key="3">
    <source>
        <dbReference type="Proteomes" id="UP001597534"/>
    </source>
</evidence>
<sequence>MKQKVRKIKLLLLFAMFGILSCQLEEEIISKSNYQKSFEVQRISESQFKMKAPKAYGDLELHSILLTYYIIQV</sequence>
<dbReference type="RefSeq" id="WP_379810841.1">
    <property type="nucleotide sequence ID" value="NZ_JBHUPC010000012.1"/>
</dbReference>
<organism evidence="2 3">
    <name type="scientific">Flavobacterium chuncheonense</name>
    <dbReference type="NCBI Taxonomy" id="2026653"/>
    <lineage>
        <taxon>Bacteria</taxon>
        <taxon>Pseudomonadati</taxon>
        <taxon>Bacteroidota</taxon>
        <taxon>Flavobacteriia</taxon>
        <taxon>Flavobacteriales</taxon>
        <taxon>Flavobacteriaceae</taxon>
        <taxon>Flavobacterium</taxon>
    </lineage>
</organism>
<dbReference type="PROSITE" id="PS51257">
    <property type="entry name" value="PROKAR_LIPOPROTEIN"/>
    <property type="match status" value="1"/>
</dbReference>
<keyword evidence="3" id="KW-1185">Reference proteome</keyword>
<keyword evidence="1" id="KW-0732">Signal</keyword>
<gene>
    <name evidence="2" type="ORF">ACFS5J_04525</name>
</gene>
<comment type="caution">
    <text evidence="2">The sequence shown here is derived from an EMBL/GenBank/DDBJ whole genome shotgun (WGS) entry which is preliminary data.</text>
</comment>
<protein>
    <recommendedName>
        <fullName evidence="4">Lipoprotein</fullName>
    </recommendedName>
</protein>
<dbReference type="EMBL" id="JBHUPC010000012">
    <property type="protein sequence ID" value="MFD2891276.1"/>
    <property type="molecule type" value="Genomic_DNA"/>
</dbReference>
<proteinExistence type="predicted"/>
<evidence type="ECO:0000313" key="2">
    <source>
        <dbReference type="EMBL" id="MFD2891276.1"/>
    </source>
</evidence>
<feature type="signal peptide" evidence="1">
    <location>
        <begin position="1"/>
        <end position="24"/>
    </location>
</feature>
<feature type="chain" id="PRO_5047070239" description="Lipoprotein" evidence="1">
    <location>
        <begin position="25"/>
        <end position="73"/>
    </location>
</feature>
<evidence type="ECO:0000256" key="1">
    <source>
        <dbReference type="SAM" id="SignalP"/>
    </source>
</evidence>
<dbReference type="Proteomes" id="UP001597534">
    <property type="component" value="Unassembled WGS sequence"/>
</dbReference>
<reference evidence="3" key="1">
    <citation type="journal article" date="2019" name="Int. J. Syst. Evol. Microbiol.">
        <title>The Global Catalogue of Microorganisms (GCM) 10K type strain sequencing project: providing services to taxonomists for standard genome sequencing and annotation.</title>
        <authorList>
            <consortium name="The Broad Institute Genomics Platform"/>
            <consortium name="The Broad Institute Genome Sequencing Center for Infectious Disease"/>
            <person name="Wu L."/>
            <person name="Ma J."/>
        </authorList>
    </citation>
    <scope>NUCLEOTIDE SEQUENCE [LARGE SCALE GENOMIC DNA]</scope>
    <source>
        <strain evidence="3">KCTC 22671</strain>
    </source>
</reference>
<accession>A0ABW5YJL8</accession>
<name>A0ABW5YJL8_9FLAO</name>